<dbReference type="EMBL" id="JADBEM010000001">
    <property type="protein sequence ID" value="MBE1608554.1"/>
    <property type="molecule type" value="Genomic_DNA"/>
</dbReference>
<gene>
    <name evidence="1" type="ORF">HEB94_005402</name>
</gene>
<evidence type="ECO:0000313" key="2">
    <source>
        <dbReference type="Proteomes" id="UP000638648"/>
    </source>
</evidence>
<keyword evidence="2" id="KW-1185">Reference proteome</keyword>
<evidence type="ECO:0000313" key="1">
    <source>
        <dbReference type="EMBL" id="MBE1608554.1"/>
    </source>
</evidence>
<organism evidence="1 2">
    <name type="scientific">Actinopolymorpha pittospori</name>
    <dbReference type="NCBI Taxonomy" id="648752"/>
    <lineage>
        <taxon>Bacteria</taxon>
        <taxon>Bacillati</taxon>
        <taxon>Actinomycetota</taxon>
        <taxon>Actinomycetes</taxon>
        <taxon>Propionibacteriales</taxon>
        <taxon>Actinopolymorphaceae</taxon>
        <taxon>Actinopolymorpha</taxon>
    </lineage>
</organism>
<accession>A0A927RBA3</accession>
<name>A0A927RBA3_9ACTN</name>
<dbReference type="AlphaFoldDB" id="A0A927RBA3"/>
<reference evidence="1" key="1">
    <citation type="submission" date="2020-10" db="EMBL/GenBank/DDBJ databases">
        <title>Sequencing the genomes of 1000 actinobacteria strains.</title>
        <authorList>
            <person name="Klenk H.-P."/>
        </authorList>
    </citation>
    <scope>NUCLEOTIDE SEQUENCE</scope>
    <source>
        <strain evidence="1">DSM 45354</strain>
    </source>
</reference>
<dbReference type="Proteomes" id="UP000638648">
    <property type="component" value="Unassembled WGS sequence"/>
</dbReference>
<comment type="caution">
    <text evidence="1">The sequence shown here is derived from an EMBL/GenBank/DDBJ whole genome shotgun (WGS) entry which is preliminary data.</text>
</comment>
<protein>
    <submittedName>
        <fullName evidence="1">Uncharacterized protein</fullName>
    </submittedName>
</protein>
<sequence>MLTGAEAIVAIGAAAATAGAVWGVPNKPAKPQG</sequence>
<proteinExistence type="predicted"/>